<dbReference type="AlphaFoldDB" id="A0A5Q4YZ05"/>
<gene>
    <name evidence="2" type="ORF">AW0309160_03520</name>
</gene>
<protein>
    <submittedName>
        <fullName evidence="2">Uncharacterized protein</fullName>
    </submittedName>
</protein>
<keyword evidence="1" id="KW-0472">Membrane</keyword>
<feature type="transmembrane region" description="Helical" evidence="1">
    <location>
        <begin position="29"/>
        <end position="48"/>
    </location>
</feature>
<keyword evidence="1" id="KW-1133">Transmembrane helix</keyword>
<reference evidence="2" key="1">
    <citation type="submission" date="2019-09" db="EMBL/GenBank/DDBJ databases">
        <authorList>
            <person name="Hjerde E."/>
        </authorList>
    </citation>
    <scope>NUCLEOTIDE SEQUENCE</scope>
    <source>
        <strain evidence="2">06/09/160</strain>
    </source>
</reference>
<accession>A0A5Q4YZ05</accession>
<name>A0A5Q4YZ05_9GAMM</name>
<evidence type="ECO:0000256" key="1">
    <source>
        <dbReference type="SAM" id="Phobius"/>
    </source>
</evidence>
<organism evidence="2">
    <name type="scientific">Aliivibrio wodanis</name>
    <dbReference type="NCBI Taxonomy" id="80852"/>
    <lineage>
        <taxon>Bacteria</taxon>
        <taxon>Pseudomonadati</taxon>
        <taxon>Pseudomonadota</taxon>
        <taxon>Gammaproteobacteria</taxon>
        <taxon>Vibrionales</taxon>
        <taxon>Vibrionaceae</taxon>
        <taxon>Aliivibrio</taxon>
    </lineage>
</organism>
<proteinExistence type="predicted"/>
<sequence length="111" mass="12915">MKNSDFCNIDNLEFSQSSVSYLRKLEDTVFFGNMVATFYAAATFKTIFADRRYHKVVEQITTSDWEEFSKGMIGVNQNTKNAADIIFFEAMQSNVSAKEKAFWRCMYRANR</sequence>
<keyword evidence="1" id="KW-0812">Transmembrane</keyword>
<dbReference type="EMBL" id="LR721751">
    <property type="protein sequence ID" value="VVV06036.1"/>
    <property type="molecule type" value="Genomic_DNA"/>
</dbReference>
<evidence type="ECO:0000313" key="2">
    <source>
        <dbReference type="EMBL" id="VVV06036.1"/>
    </source>
</evidence>